<gene>
    <name evidence="1" type="ORF">PECUL_23A053859</name>
</gene>
<sequence length="125" mass="13916">MLREIFKVLVGRGLDTPTEFVQAHKAFRPRRAPDCPPWDMICCMANFRHKEGIQATRNSPQLIYKANTGLLVDTQATNQDSSHSDNLLLVKNTYRTDGIHTRWPADTTLTQGLCGLGRGSTATTS</sequence>
<organism evidence="1 2">
    <name type="scientific">Pelobates cultripes</name>
    <name type="common">Western spadefoot toad</name>
    <dbReference type="NCBI Taxonomy" id="61616"/>
    <lineage>
        <taxon>Eukaryota</taxon>
        <taxon>Metazoa</taxon>
        <taxon>Chordata</taxon>
        <taxon>Craniata</taxon>
        <taxon>Vertebrata</taxon>
        <taxon>Euteleostomi</taxon>
        <taxon>Amphibia</taxon>
        <taxon>Batrachia</taxon>
        <taxon>Anura</taxon>
        <taxon>Pelobatoidea</taxon>
        <taxon>Pelobatidae</taxon>
        <taxon>Pelobates</taxon>
    </lineage>
</organism>
<name>A0AAD1QZN1_PELCU</name>
<reference evidence="1" key="1">
    <citation type="submission" date="2022-03" db="EMBL/GenBank/DDBJ databases">
        <authorList>
            <person name="Alioto T."/>
            <person name="Alioto T."/>
            <person name="Gomez Garrido J."/>
        </authorList>
    </citation>
    <scope>NUCLEOTIDE SEQUENCE</scope>
</reference>
<dbReference type="EMBL" id="OW240912">
    <property type="protein sequence ID" value="CAH2220438.1"/>
    <property type="molecule type" value="Genomic_DNA"/>
</dbReference>
<dbReference type="AlphaFoldDB" id="A0AAD1QZN1"/>
<accession>A0AAD1QZN1</accession>
<evidence type="ECO:0000313" key="1">
    <source>
        <dbReference type="EMBL" id="CAH2220438.1"/>
    </source>
</evidence>
<keyword evidence="2" id="KW-1185">Reference proteome</keyword>
<protein>
    <submittedName>
        <fullName evidence="1">Uncharacterized protein</fullName>
    </submittedName>
</protein>
<proteinExistence type="predicted"/>
<evidence type="ECO:0000313" key="2">
    <source>
        <dbReference type="Proteomes" id="UP001295444"/>
    </source>
</evidence>
<dbReference type="Proteomes" id="UP001295444">
    <property type="component" value="Chromosome 01"/>
</dbReference>